<organism evidence="9 10">
    <name type="scientific">Candidatus Kurthia intestinigallinarum</name>
    <dbReference type="NCBI Taxonomy" id="1562256"/>
    <lineage>
        <taxon>Bacteria</taxon>
        <taxon>Bacillati</taxon>
        <taxon>Bacillota</taxon>
        <taxon>Bacilli</taxon>
        <taxon>Bacillales</taxon>
        <taxon>Caryophanaceae</taxon>
        <taxon>Kurthia</taxon>
    </lineage>
</organism>
<dbReference type="GO" id="GO:0022857">
    <property type="term" value="F:transmembrane transporter activity"/>
    <property type="evidence" value="ECO:0007669"/>
    <property type="project" value="InterPro"/>
</dbReference>
<keyword evidence="3" id="KW-1003">Cell membrane</keyword>
<dbReference type="RefSeq" id="WP_126989069.1">
    <property type="nucleotide sequence ID" value="NZ_JTFC01000005.1"/>
</dbReference>
<evidence type="ECO:0000256" key="1">
    <source>
        <dbReference type="ARBA" id="ARBA00004651"/>
    </source>
</evidence>
<evidence type="ECO:0000256" key="6">
    <source>
        <dbReference type="ARBA" id="ARBA00023136"/>
    </source>
</evidence>
<dbReference type="EMBL" id="JTFC01000005">
    <property type="protein sequence ID" value="RUS58307.1"/>
    <property type="molecule type" value="Genomic_DNA"/>
</dbReference>
<gene>
    <name evidence="9" type="ORF">QI30_00905</name>
</gene>
<evidence type="ECO:0000256" key="8">
    <source>
        <dbReference type="SAM" id="Phobius"/>
    </source>
</evidence>
<dbReference type="OrthoDB" id="21828at2"/>
<dbReference type="Pfam" id="PF00893">
    <property type="entry name" value="Multi_Drug_Res"/>
    <property type="match status" value="1"/>
</dbReference>
<feature type="transmembrane region" description="Helical" evidence="8">
    <location>
        <begin position="85"/>
        <end position="103"/>
    </location>
</feature>
<dbReference type="PANTHER" id="PTHR30561">
    <property type="entry name" value="SMR FAMILY PROTON-DEPENDENT DRUG EFFLUX TRANSPORTER SUGE"/>
    <property type="match status" value="1"/>
</dbReference>
<keyword evidence="10" id="KW-1185">Reference proteome</keyword>
<keyword evidence="5 8" id="KW-1133">Transmembrane helix</keyword>
<dbReference type="PANTHER" id="PTHR30561:SF0">
    <property type="entry name" value="GUANIDINIUM EXPORTER"/>
    <property type="match status" value="1"/>
</dbReference>
<evidence type="ECO:0000313" key="9">
    <source>
        <dbReference type="EMBL" id="RUS58307.1"/>
    </source>
</evidence>
<feature type="transmembrane region" description="Helical" evidence="8">
    <location>
        <begin position="29"/>
        <end position="47"/>
    </location>
</feature>
<keyword evidence="6 8" id="KW-0472">Membrane</keyword>
<evidence type="ECO:0000256" key="5">
    <source>
        <dbReference type="ARBA" id="ARBA00022989"/>
    </source>
</evidence>
<evidence type="ECO:0000256" key="3">
    <source>
        <dbReference type="ARBA" id="ARBA00022475"/>
    </source>
</evidence>
<name>A0A433RYH1_9BACL</name>
<dbReference type="InterPro" id="IPR045324">
    <property type="entry name" value="Small_multidrug_res"/>
</dbReference>
<dbReference type="SUPFAM" id="SSF103481">
    <property type="entry name" value="Multidrug resistance efflux transporter EmrE"/>
    <property type="match status" value="1"/>
</dbReference>
<keyword evidence="4 7" id="KW-0812">Transmembrane</keyword>
<evidence type="ECO:0000256" key="2">
    <source>
        <dbReference type="ARBA" id="ARBA00022448"/>
    </source>
</evidence>
<dbReference type="Gene3D" id="1.10.3730.20">
    <property type="match status" value="1"/>
</dbReference>
<comment type="similarity">
    <text evidence="7">Belongs to the drug/metabolite transporter (DMT) superfamily. Small multidrug resistance (SMR) (TC 2.A.7.1) family.</text>
</comment>
<proteinExistence type="inferred from homology"/>
<feature type="transmembrane region" description="Helical" evidence="8">
    <location>
        <begin position="59"/>
        <end position="79"/>
    </location>
</feature>
<reference evidence="9 10" key="1">
    <citation type="submission" date="2014-11" db="EMBL/GenBank/DDBJ databases">
        <title>Genome sequence and analysis of novel Kurthia sp.</title>
        <authorList>
            <person name="Lawson J.N."/>
            <person name="Gonzalez J.E."/>
            <person name="Rinauldi L."/>
            <person name="Xuan Z."/>
            <person name="Firman A."/>
            <person name="Shaddox L."/>
            <person name="Trudeau A."/>
            <person name="Shah S."/>
            <person name="Reiman D."/>
        </authorList>
    </citation>
    <scope>NUCLEOTIDE SEQUENCE [LARGE SCALE GENOMIC DNA]</scope>
    <source>
        <strain evidence="9 10">3B1D</strain>
    </source>
</reference>
<evidence type="ECO:0000256" key="4">
    <source>
        <dbReference type="ARBA" id="ARBA00022692"/>
    </source>
</evidence>
<protein>
    <submittedName>
        <fullName evidence="9">Multidrug resistance protein SMR</fullName>
    </submittedName>
</protein>
<dbReference type="InterPro" id="IPR037185">
    <property type="entry name" value="EmrE-like"/>
</dbReference>
<dbReference type="AlphaFoldDB" id="A0A433RYH1"/>
<dbReference type="GO" id="GO:0005886">
    <property type="term" value="C:plasma membrane"/>
    <property type="evidence" value="ECO:0007669"/>
    <property type="project" value="UniProtKB-SubCell"/>
</dbReference>
<sequence length="104" mass="11382">MGWIFVLLAASCEIAGVVGLRLFSQAKKSWQLALYIGGFGLSFFFLYQSFHYLQLSIAYVIWIGIGTVGAVVVNILFFGEAKNRMRLISMAAIIVGLIGLKAMA</sequence>
<comment type="subcellular location">
    <subcellularLocation>
        <location evidence="1 7">Cell membrane</location>
        <topology evidence="1 7">Multi-pass membrane protein</topology>
    </subcellularLocation>
</comment>
<comment type="caution">
    <text evidence="9">The sequence shown here is derived from an EMBL/GenBank/DDBJ whole genome shotgun (WGS) entry which is preliminary data.</text>
</comment>
<accession>A0A433RYH1</accession>
<dbReference type="InterPro" id="IPR000390">
    <property type="entry name" value="Small_drug/metabolite_transptr"/>
</dbReference>
<evidence type="ECO:0000256" key="7">
    <source>
        <dbReference type="RuleBase" id="RU003942"/>
    </source>
</evidence>
<evidence type="ECO:0000313" key="10">
    <source>
        <dbReference type="Proteomes" id="UP000288623"/>
    </source>
</evidence>
<dbReference type="Proteomes" id="UP000288623">
    <property type="component" value="Unassembled WGS sequence"/>
</dbReference>
<keyword evidence="2" id="KW-0813">Transport</keyword>